<proteinExistence type="predicted"/>
<dbReference type="AlphaFoldDB" id="A0A6J5B7Y6"/>
<feature type="region of interest" description="Disordered" evidence="1">
    <location>
        <begin position="1"/>
        <end position="24"/>
    </location>
</feature>
<evidence type="ECO:0000313" key="2">
    <source>
        <dbReference type="EMBL" id="CAB3694005.1"/>
    </source>
</evidence>
<reference evidence="2 3" key="1">
    <citation type="submission" date="2020-04" db="EMBL/GenBank/DDBJ databases">
        <authorList>
            <person name="De Canck E."/>
        </authorList>
    </citation>
    <scope>NUCLEOTIDE SEQUENCE [LARGE SCALE GENOMIC DNA]</scope>
    <source>
        <strain evidence="2 3">LMG 24238</strain>
    </source>
</reference>
<sequence>MTQASLSRQSRINGKRTSAAQQQAEIRMKPRANCRYDSINVGLSYHIVAAIGKILSAHTPITKSLDGRISRSIQNLPRHDNVFFIIFVPISEITDRRSIAHSAIGGDRIGHCVEMKFLPYLTQCARAAVVSTPHMRLFCVRYKRFSQFFYTSSLSFPRVISSPYSNLSFKIRPPNWPRLCPLNVSS</sequence>
<accession>A0A6J5B7Y6</accession>
<gene>
    <name evidence="2" type="ORF">LMG24238_03265</name>
</gene>
<keyword evidence="3" id="KW-1185">Reference proteome</keyword>
<evidence type="ECO:0000256" key="1">
    <source>
        <dbReference type="SAM" id="MobiDB-lite"/>
    </source>
</evidence>
<dbReference type="Proteomes" id="UP000494255">
    <property type="component" value="Unassembled WGS sequence"/>
</dbReference>
<evidence type="ECO:0000313" key="3">
    <source>
        <dbReference type="Proteomes" id="UP000494255"/>
    </source>
</evidence>
<protein>
    <submittedName>
        <fullName evidence="2">Uncharacterized protein</fullName>
    </submittedName>
</protein>
<name>A0A6J5B7Y6_9BURK</name>
<dbReference type="EMBL" id="CADIKC010000004">
    <property type="protein sequence ID" value="CAB3694005.1"/>
    <property type="molecule type" value="Genomic_DNA"/>
</dbReference>
<organism evidence="2 3">
    <name type="scientific">Paraburkholderia sediminicola</name>
    <dbReference type="NCBI Taxonomy" id="458836"/>
    <lineage>
        <taxon>Bacteria</taxon>
        <taxon>Pseudomonadati</taxon>
        <taxon>Pseudomonadota</taxon>
        <taxon>Betaproteobacteria</taxon>
        <taxon>Burkholderiales</taxon>
        <taxon>Burkholderiaceae</taxon>
        <taxon>Paraburkholderia</taxon>
    </lineage>
</organism>